<dbReference type="InterPro" id="IPR006218">
    <property type="entry name" value="DAHP1/KDSA"/>
</dbReference>
<proteinExistence type="inferred from homology"/>
<evidence type="ECO:0000259" key="10">
    <source>
        <dbReference type="Pfam" id="PF00793"/>
    </source>
</evidence>
<evidence type="ECO:0000256" key="4">
    <source>
        <dbReference type="ARBA" id="ARBA00022605"/>
    </source>
</evidence>
<name>A0A1Y2DWQ0_9FUNG</name>
<dbReference type="PANTHER" id="PTHR21225">
    <property type="entry name" value="PHOSPHO-2-DEHYDRO-3-DEOXYHEPTONATE ALDOLASE DAHP SYNTHETASE"/>
    <property type="match status" value="1"/>
</dbReference>
<dbReference type="FunFam" id="3.20.20.70:FF:000005">
    <property type="entry name" value="Phospho-2-dehydro-3-deoxyheptonate aldolase"/>
    <property type="match status" value="1"/>
</dbReference>
<evidence type="ECO:0000256" key="3">
    <source>
        <dbReference type="ARBA" id="ARBA00007985"/>
    </source>
</evidence>
<comment type="pathway">
    <text evidence="2">Metabolic intermediate biosynthesis; chorismate biosynthesis; chorismate from D-erythrose 4-phosphate and phosphoenolpyruvate: step 1/7.</text>
</comment>
<dbReference type="GO" id="GO:0008652">
    <property type="term" value="P:amino acid biosynthetic process"/>
    <property type="evidence" value="ECO:0007669"/>
    <property type="project" value="UniProtKB-KW"/>
</dbReference>
<dbReference type="EC" id="2.5.1.54" evidence="8"/>
<dbReference type="Proteomes" id="UP000193920">
    <property type="component" value="Unassembled WGS sequence"/>
</dbReference>
<comment type="caution">
    <text evidence="11">The sequence shown here is derived from an EMBL/GenBank/DDBJ whole genome shotgun (WGS) entry which is preliminary data.</text>
</comment>
<evidence type="ECO:0000256" key="9">
    <source>
        <dbReference type="SAM" id="MobiDB-lite"/>
    </source>
</evidence>
<feature type="region of interest" description="Disordered" evidence="9">
    <location>
        <begin position="1"/>
        <end position="21"/>
    </location>
</feature>
<organism evidence="11 12">
    <name type="scientific">Neocallimastix californiae</name>
    <dbReference type="NCBI Taxonomy" id="1754190"/>
    <lineage>
        <taxon>Eukaryota</taxon>
        <taxon>Fungi</taxon>
        <taxon>Fungi incertae sedis</taxon>
        <taxon>Chytridiomycota</taxon>
        <taxon>Chytridiomycota incertae sedis</taxon>
        <taxon>Neocallimastigomycetes</taxon>
        <taxon>Neocallimastigales</taxon>
        <taxon>Neocallimastigaceae</taxon>
        <taxon>Neocallimastix</taxon>
    </lineage>
</organism>
<feature type="domain" description="DAHP synthetase I/KDSA" evidence="10">
    <location>
        <begin position="63"/>
        <end position="356"/>
    </location>
</feature>
<sequence length="377" mass="41541">MMMAEEKKVEQQVKKQHVEDETTDDLRVARYEPLVQPMKLVEEIPSTKESRETVRKGRLQAAACLKGTDDRLLVIVGPCSIHDVDLAIDYGNRLKVVAEELKNDLIVLMRCYFEKPRTTVGWKGLINDPDIDNSFNINKGLHVARKLLRDLTETGIPVAAELLDTITPQFIGDFISWGAIGARTTESQLHRELASGVSFPVGFKNGTDGSSTVAINAIQSAIHPHHFIGVNKEGDVAITNTKGNDLCHIILRGGKNGTNFDHAGVSKACADLKKSNLDEKVMIDFSHGNSHKKHKEQLLVCDNVSKQIAGGDNSIFGVMIESNIEEGNQKVPPTGRKDLIYGVSITDACVNFPDTVIMLNQLAEAVRERRKVNASKQ</sequence>
<keyword evidence="4 8" id="KW-0028">Amino-acid biosynthesis</keyword>
<dbReference type="GO" id="GO:0009073">
    <property type="term" value="P:aromatic amino acid family biosynthetic process"/>
    <property type="evidence" value="ECO:0007669"/>
    <property type="project" value="UniProtKB-KW"/>
</dbReference>
<evidence type="ECO:0000313" key="11">
    <source>
        <dbReference type="EMBL" id="ORY63701.1"/>
    </source>
</evidence>
<dbReference type="AlphaFoldDB" id="A0A1Y2DWQ0"/>
<dbReference type="SUPFAM" id="SSF51569">
    <property type="entry name" value="Aldolase"/>
    <property type="match status" value="1"/>
</dbReference>
<comment type="function">
    <text evidence="1">Stereospecific condensation of phosphoenolpyruvate (PEP) and D-erythrose-4-phosphate (E4P) giving rise to 3-deoxy-D-arabino-heptulosonate-7-phosphate (DAHP).</text>
</comment>
<dbReference type="NCBIfam" id="TIGR00034">
    <property type="entry name" value="aroFGH"/>
    <property type="match status" value="1"/>
</dbReference>
<keyword evidence="12" id="KW-1185">Reference proteome</keyword>
<protein>
    <recommendedName>
        <fullName evidence="8">Phospho-2-dehydro-3-deoxyheptonate aldolase</fullName>
        <ecNumber evidence="8">2.5.1.54</ecNumber>
    </recommendedName>
</protein>
<dbReference type="InterPro" id="IPR013785">
    <property type="entry name" value="Aldolase_TIM"/>
</dbReference>
<reference evidence="11 12" key="1">
    <citation type="submission" date="2016-08" db="EMBL/GenBank/DDBJ databases">
        <title>A Parts List for Fungal Cellulosomes Revealed by Comparative Genomics.</title>
        <authorList>
            <consortium name="DOE Joint Genome Institute"/>
            <person name="Haitjema C.H."/>
            <person name="Gilmore S.P."/>
            <person name="Henske J.K."/>
            <person name="Solomon K.V."/>
            <person name="De Groot R."/>
            <person name="Kuo A."/>
            <person name="Mondo S.J."/>
            <person name="Salamov A.A."/>
            <person name="Labutti K."/>
            <person name="Zhao Z."/>
            <person name="Chiniquy J."/>
            <person name="Barry K."/>
            <person name="Brewer H.M."/>
            <person name="Purvine S.O."/>
            <person name="Wright A.T."/>
            <person name="Boxma B."/>
            <person name="Van Alen T."/>
            <person name="Hackstein J.H."/>
            <person name="Baker S.E."/>
            <person name="Grigoriev I.V."/>
            <person name="O'Malley M.A."/>
        </authorList>
    </citation>
    <scope>NUCLEOTIDE SEQUENCE [LARGE SCALE GENOMIC DNA]</scope>
    <source>
        <strain evidence="11 12">G1</strain>
    </source>
</reference>
<comment type="catalytic activity">
    <reaction evidence="7 8">
        <text>D-erythrose 4-phosphate + phosphoenolpyruvate + H2O = 7-phospho-2-dehydro-3-deoxy-D-arabino-heptonate + phosphate</text>
        <dbReference type="Rhea" id="RHEA:14717"/>
        <dbReference type="ChEBI" id="CHEBI:15377"/>
        <dbReference type="ChEBI" id="CHEBI:16897"/>
        <dbReference type="ChEBI" id="CHEBI:43474"/>
        <dbReference type="ChEBI" id="CHEBI:58394"/>
        <dbReference type="ChEBI" id="CHEBI:58702"/>
        <dbReference type="EC" id="2.5.1.54"/>
    </reaction>
</comment>
<evidence type="ECO:0000256" key="1">
    <source>
        <dbReference type="ARBA" id="ARBA00003726"/>
    </source>
</evidence>
<accession>A0A1Y2DWQ0</accession>
<comment type="similarity">
    <text evidence="3 8">Belongs to the class-I DAHP synthase family.</text>
</comment>
<evidence type="ECO:0000256" key="8">
    <source>
        <dbReference type="PIRNR" id="PIRNR001361"/>
    </source>
</evidence>
<evidence type="ECO:0000313" key="12">
    <source>
        <dbReference type="Proteomes" id="UP000193920"/>
    </source>
</evidence>
<dbReference type="Pfam" id="PF00793">
    <property type="entry name" value="DAHP_synth_1"/>
    <property type="match status" value="1"/>
</dbReference>
<keyword evidence="6 8" id="KW-0057">Aromatic amino acid biosynthesis</keyword>
<dbReference type="Gene3D" id="3.20.20.70">
    <property type="entry name" value="Aldolase class I"/>
    <property type="match status" value="1"/>
</dbReference>
<keyword evidence="5 8" id="KW-0808">Transferase</keyword>
<dbReference type="NCBIfam" id="NF009396">
    <property type="entry name" value="PRK12756.1"/>
    <property type="match status" value="1"/>
</dbReference>
<dbReference type="GO" id="GO:0005737">
    <property type="term" value="C:cytoplasm"/>
    <property type="evidence" value="ECO:0007669"/>
    <property type="project" value="TreeGrafter"/>
</dbReference>
<evidence type="ECO:0000256" key="2">
    <source>
        <dbReference type="ARBA" id="ARBA00004688"/>
    </source>
</evidence>
<dbReference type="GO" id="GO:0003849">
    <property type="term" value="F:3-deoxy-7-phosphoheptulonate synthase activity"/>
    <property type="evidence" value="ECO:0007669"/>
    <property type="project" value="UniProtKB-EC"/>
</dbReference>
<evidence type="ECO:0000256" key="6">
    <source>
        <dbReference type="ARBA" id="ARBA00023141"/>
    </source>
</evidence>
<gene>
    <name evidence="11" type="ORF">LY90DRAFT_668178</name>
</gene>
<dbReference type="STRING" id="1754190.A0A1Y2DWQ0"/>
<dbReference type="PANTHER" id="PTHR21225:SF12">
    <property type="entry name" value="PHOSPHO-2-DEHYDRO-3-DEOXYHEPTONATE ALDOLASE, TYROSINE-INHIBITED"/>
    <property type="match status" value="1"/>
</dbReference>
<dbReference type="EMBL" id="MCOG01000055">
    <property type="protein sequence ID" value="ORY63701.1"/>
    <property type="molecule type" value="Genomic_DNA"/>
</dbReference>
<dbReference type="NCBIfam" id="NF009395">
    <property type="entry name" value="PRK12755.1"/>
    <property type="match status" value="1"/>
</dbReference>
<dbReference type="InterPro" id="IPR006219">
    <property type="entry name" value="DAHP_synth_1"/>
</dbReference>
<evidence type="ECO:0000256" key="7">
    <source>
        <dbReference type="ARBA" id="ARBA00047508"/>
    </source>
</evidence>
<dbReference type="PIRSF" id="PIRSF001361">
    <property type="entry name" value="DAHP_synthase"/>
    <property type="match status" value="1"/>
</dbReference>
<dbReference type="OrthoDB" id="4699125at2759"/>
<evidence type="ECO:0000256" key="5">
    <source>
        <dbReference type="ARBA" id="ARBA00022679"/>
    </source>
</evidence>